<keyword evidence="3" id="KW-0833">Ubl conjugation pathway</keyword>
<proteinExistence type="predicted"/>
<dbReference type="GO" id="GO:0016740">
    <property type="term" value="F:transferase activity"/>
    <property type="evidence" value="ECO:0007669"/>
    <property type="project" value="UniProtKB-KW"/>
</dbReference>
<dbReference type="RefSeq" id="XP_002115026.1">
    <property type="nucleotide sequence ID" value="XM_002114990.1"/>
</dbReference>
<gene>
    <name evidence="8" type="ORF">TRIADDRAFT_28805</name>
</gene>
<keyword evidence="5" id="KW-0131">Cell cycle</keyword>
<dbReference type="CTD" id="6756239"/>
<protein>
    <submittedName>
        <fullName evidence="8">Uncharacterized protein</fullName>
    </submittedName>
</protein>
<sequence>MNQSNNCPAVSKHSSLRLYLSNIPALTIRIIFQCRITVVQISRNHIINNLVDAYVKQYPEKKRSDEDIEDLNAKNKITREMLDPQKFIKRARNQFGFTYYDSEGSNVESYDGDSSDEDERCRQCPGRMSYTSVAADDGCNSVTISSNTSGFTCNLNTIHISCQCCFELLPDRRSEPISDRRPPVQCEHCSGVYCNMYWRCNGASCVGCLSRFKDKEFKEEWLRELISGNVYETDILMNYLNDNHLTISDMTKTICSRLASNEYSTTNFSIEQALCHRCSISALRPLAYCYRNDIPNTELPAEVTRRPNCWYGKECRTQKNSLAHARNYNHICENRRGK</sequence>
<evidence type="ECO:0000313" key="8">
    <source>
        <dbReference type="EMBL" id="EDV22482.1"/>
    </source>
</evidence>
<organism evidence="8 9">
    <name type="scientific">Trichoplax adhaerens</name>
    <name type="common">Trichoplax reptans</name>
    <dbReference type="NCBI Taxonomy" id="10228"/>
    <lineage>
        <taxon>Eukaryota</taxon>
        <taxon>Metazoa</taxon>
        <taxon>Placozoa</taxon>
        <taxon>Uniplacotomia</taxon>
        <taxon>Trichoplacea</taxon>
        <taxon>Trichoplacidae</taxon>
        <taxon>Trichoplax</taxon>
    </lineage>
</organism>
<feature type="domain" description="PBZ-type" evidence="6">
    <location>
        <begin position="306"/>
        <end position="330"/>
    </location>
</feature>
<dbReference type="GeneID" id="6756239"/>
<evidence type="ECO:0000256" key="1">
    <source>
        <dbReference type="ARBA" id="ARBA00004123"/>
    </source>
</evidence>
<evidence type="ECO:0000256" key="4">
    <source>
        <dbReference type="ARBA" id="ARBA00023242"/>
    </source>
</evidence>
<dbReference type="eggNOG" id="KOG0802">
    <property type="taxonomic scope" value="Eukaryota"/>
</dbReference>
<keyword evidence="2" id="KW-0808">Transferase</keyword>
<dbReference type="OMA" id="HICENRR"/>
<dbReference type="InterPro" id="IPR052256">
    <property type="entry name" value="E3_ubiquitin-ligase_CHFR"/>
</dbReference>
<dbReference type="OrthoDB" id="1305878at2759"/>
<dbReference type="InterPro" id="IPR019406">
    <property type="entry name" value="APLF_PBZ"/>
</dbReference>
<name>B3S4K2_TRIAD</name>
<evidence type="ECO:0000256" key="5">
    <source>
        <dbReference type="ARBA" id="ARBA00023306"/>
    </source>
</evidence>
<dbReference type="Pfam" id="PF17979">
    <property type="entry name" value="zf-CRD"/>
    <property type="match status" value="1"/>
</dbReference>
<dbReference type="EMBL" id="DS985249">
    <property type="protein sequence ID" value="EDV22482.1"/>
    <property type="molecule type" value="Genomic_DNA"/>
</dbReference>
<evidence type="ECO:0000259" key="7">
    <source>
        <dbReference type="Pfam" id="PF17979"/>
    </source>
</evidence>
<keyword evidence="4" id="KW-0539">Nucleus</keyword>
<keyword evidence="9" id="KW-1185">Reference proteome</keyword>
<dbReference type="Proteomes" id="UP000009022">
    <property type="component" value="Unassembled WGS sequence"/>
</dbReference>
<dbReference type="Pfam" id="PF10283">
    <property type="entry name" value="zf-CCHH"/>
    <property type="match status" value="1"/>
</dbReference>
<accession>B3S4K2</accession>
<feature type="domain" description="E3 ubiquitin-protein ligase CHFR cysteine rich" evidence="7">
    <location>
        <begin position="141"/>
        <end position="294"/>
    </location>
</feature>
<evidence type="ECO:0000313" key="9">
    <source>
        <dbReference type="Proteomes" id="UP000009022"/>
    </source>
</evidence>
<evidence type="ECO:0000256" key="2">
    <source>
        <dbReference type="ARBA" id="ARBA00022679"/>
    </source>
</evidence>
<comment type="subcellular location">
    <subcellularLocation>
        <location evidence="1">Nucleus</location>
    </subcellularLocation>
</comment>
<dbReference type="PANTHER" id="PTHR16079:SF4">
    <property type="entry name" value="E3 UBIQUITIN-PROTEIN LIGASE CHFR"/>
    <property type="match status" value="1"/>
</dbReference>
<dbReference type="PANTHER" id="PTHR16079">
    <property type="entry name" value="UBIQUITIN LIGASE PROTEIN CHFR"/>
    <property type="match status" value="1"/>
</dbReference>
<evidence type="ECO:0000259" key="6">
    <source>
        <dbReference type="Pfam" id="PF10283"/>
    </source>
</evidence>
<dbReference type="HOGENOM" id="CLU_086250_0_0_1"/>
<dbReference type="InParanoid" id="B3S4K2"/>
<dbReference type="GO" id="GO:0005634">
    <property type="term" value="C:nucleus"/>
    <property type="evidence" value="ECO:0007669"/>
    <property type="project" value="UniProtKB-SubCell"/>
</dbReference>
<dbReference type="AlphaFoldDB" id="B3S4K2"/>
<dbReference type="InterPro" id="IPR040909">
    <property type="entry name" value="CHFR_Znf-CRD"/>
</dbReference>
<reference evidence="8 9" key="1">
    <citation type="journal article" date="2008" name="Nature">
        <title>The Trichoplax genome and the nature of placozoans.</title>
        <authorList>
            <person name="Srivastava M."/>
            <person name="Begovic E."/>
            <person name="Chapman J."/>
            <person name="Putnam N.H."/>
            <person name="Hellsten U."/>
            <person name="Kawashima T."/>
            <person name="Kuo A."/>
            <person name="Mitros T."/>
            <person name="Salamov A."/>
            <person name="Carpenter M.L."/>
            <person name="Signorovitch A.Y."/>
            <person name="Moreno M.A."/>
            <person name="Kamm K."/>
            <person name="Grimwood J."/>
            <person name="Schmutz J."/>
            <person name="Shapiro H."/>
            <person name="Grigoriev I.V."/>
            <person name="Buss L.W."/>
            <person name="Schierwater B."/>
            <person name="Dellaporta S.L."/>
            <person name="Rokhsar D.S."/>
        </authorList>
    </citation>
    <scope>NUCLEOTIDE SEQUENCE [LARGE SCALE GENOMIC DNA]</scope>
    <source>
        <strain evidence="8 9">Grell-BS-1999</strain>
    </source>
</reference>
<evidence type="ECO:0000256" key="3">
    <source>
        <dbReference type="ARBA" id="ARBA00022786"/>
    </source>
</evidence>
<dbReference type="PhylomeDB" id="B3S4K2"/>
<dbReference type="KEGG" id="tad:TRIADDRAFT_28805"/>
<dbReference type="STRING" id="10228.B3S4K2"/>
<dbReference type="Gene3D" id="3.30.40.140">
    <property type="match status" value="1"/>
</dbReference>